<protein>
    <recommendedName>
        <fullName evidence="9">Carbohydrate sulfotransferase</fullName>
        <ecNumber evidence="9">2.8.2.-</ecNumber>
    </recommendedName>
</protein>
<dbReference type="FunCoup" id="T1HB44">
    <property type="interactions" value="17"/>
</dbReference>
<dbReference type="RefSeq" id="XP_073971005.1">
    <property type="nucleotide sequence ID" value="XM_074114904.1"/>
</dbReference>
<evidence type="ECO:0000256" key="6">
    <source>
        <dbReference type="ARBA" id="ARBA00023034"/>
    </source>
</evidence>
<evidence type="ECO:0000256" key="5">
    <source>
        <dbReference type="ARBA" id="ARBA00022989"/>
    </source>
</evidence>
<evidence type="ECO:0000256" key="1">
    <source>
        <dbReference type="ARBA" id="ARBA00004323"/>
    </source>
</evidence>
<evidence type="ECO:0000256" key="7">
    <source>
        <dbReference type="ARBA" id="ARBA00023136"/>
    </source>
</evidence>
<comment type="subcellular location">
    <subcellularLocation>
        <location evidence="1 9">Golgi apparatus membrane</location>
        <topology evidence="1 9">Single-pass type II membrane protein</topology>
    </subcellularLocation>
</comment>
<dbReference type="STRING" id="13249.T1HB44"/>
<keyword evidence="3 9" id="KW-0808">Transferase</keyword>
<dbReference type="eggNOG" id="KOG4651">
    <property type="taxonomic scope" value="Eukaryota"/>
</dbReference>
<keyword evidence="5 9" id="KW-1133">Transmembrane helix</keyword>
<keyword evidence="11" id="KW-1185">Reference proteome</keyword>
<evidence type="ECO:0000256" key="8">
    <source>
        <dbReference type="ARBA" id="ARBA00023180"/>
    </source>
</evidence>
<dbReference type="InterPro" id="IPR005331">
    <property type="entry name" value="Sulfotransferase"/>
</dbReference>
<dbReference type="GO" id="GO:0016051">
    <property type="term" value="P:carbohydrate biosynthetic process"/>
    <property type="evidence" value="ECO:0007669"/>
    <property type="project" value="InterPro"/>
</dbReference>
<keyword evidence="4 9" id="KW-0812">Transmembrane</keyword>
<dbReference type="VEuPathDB" id="VectorBase:RPRC001250"/>
<evidence type="ECO:0000256" key="9">
    <source>
        <dbReference type="RuleBase" id="RU364020"/>
    </source>
</evidence>
<dbReference type="GO" id="GO:0008146">
    <property type="term" value="F:sulfotransferase activity"/>
    <property type="evidence" value="ECO:0007669"/>
    <property type="project" value="InterPro"/>
</dbReference>
<dbReference type="InParanoid" id="T1HB44"/>
<dbReference type="GO" id="GO:0000139">
    <property type="term" value="C:Golgi membrane"/>
    <property type="evidence" value="ECO:0007669"/>
    <property type="project" value="UniProtKB-SubCell"/>
</dbReference>
<accession>T1HB44</accession>
<evidence type="ECO:0000256" key="2">
    <source>
        <dbReference type="ARBA" id="ARBA00006339"/>
    </source>
</evidence>
<keyword evidence="9" id="KW-0119">Carbohydrate metabolism</keyword>
<dbReference type="GeneID" id="141447385"/>
<evidence type="ECO:0000256" key="3">
    <source>
        <dbReference type="ARBA" id="ARBA00022679"/>
    </source>
</evidence>
<name>T1HB44_RHOPR</name>
<dbReference type="EnsemblMetazoa" id="RPRC001250-RA">
    <property type="protein sequence ID" value="RPRC001250-PA"/>
    <property type="gene ID" value="RPRC001250"/>
</dbReference>
<comment type="similarity">
    <text evidence="2 9">Belongs to the sulfotransferase 2 family.</text>
</comment>
<proteinExistence type="inferred from homology"/>
<dbReference type="Proteomes" id="UP000015103">
    <property type="component" value="Unassembled WGS sequence"/>
</dbReference>
<dbReference type="HOGENOM" id="CLU_043398_4_0_1"/>
<keyword evidence="7 9" id="KW-0472">Membrane</keyword>
<dbReference type="EC" id="2.8.2.-" evidence="9"/>
<evidence type="ECO:0000313" key="11">
    <source>
        <dbReference type="Proteomes" id="UP000015103"/>
    </source>
</evidence>
<sequence length="341" mass="40427">MYYSLSQIYSNYLSRLGSLTKFLLFMLFTAIYIYVAIHSMPSRNVKRPTTSKNRNITSKIMRQIEENGVDLYAIEEEMALRREQIYTTCQTYKYENILPNTWEFVVDAHHSLVWCKVFKAASSTWIYYFNILGGYEESYLRKGTYNPLKLLRSRFPRPTLSQLNAVLHSSLSFLIVREPLERLLSIYQSLKSSLKDKYNSELINKIKKHTFDDGNLSINDLTFKQFVKYVIESNIDEKPWTPLYKCCAPCTVNFTVIAKLETLLEDQEYIIKRAGIEDILNTAKVKLQYLAHKKVEHTSDYLELYYSELDFKLLNKLVEIYSVDYEMFQYNATKYYNYIRY</sequence>
<dbReference type="EMBL" id="ACPB03000018">
    <property type="status" value="NOT_ANNOTATED_CDS"/>
    <property type="molecule type" value="Genomic_DNA"/>
</dbReference>
<feature type="transmembrane region" description="Helical" evidence="9">
    <location>
        <begin position="12"/>
        <end position="37"/>
    </location>
</feature>
<dbReference type="InterPro" id="IPR018011">
    <property type="entry name" value="Carb_sulfotrans_8-10"/>
</dbReference>
<dbReference type="AlphaFoldDB" id="T1HB44"/>
<evidence type="ECO:0000313" key="10">
    <source>
        <dbReference type="EnsemblMetazoa" id="RPRC001250-PA"/>
    </source>
</evidence>
<keyword evidence="8 9" id="KW-0325">Glycoprotein</keyword>
<evidence type="ECO:0000256" key="4">
    <source>
        <dbReference type="ARBA" id="ARBA00022692"/>
    </source>
</evidence>
<organism evidence="10 11">
    <name type="scientific">Rhodnius prolixus</name>
    <name type="common">Triatomid bug</name>
    <dbReference type="NCBI Taxonomy" id="13249"/>
    <lineage>
        <taxon>Eukaryota</taxon>
        <taxon>Metazoa</taxon>
        <taxon>Ecdysozoa</taxon>
        <taxon>Arthropoda</taxon>
        <taxon>Hexapoda</taxon>
        <taxon>Insecta</taxon>
        <taxon>Pterygota</taxon>
        <taxon>Neoptera</taxon>
        <taxon>Paraneoptera</taxon>
        <taxon>Hemiptera</taxon>
        <taxon>Heteroptera</taxon>
        <taxon>Panheteroptera</taxon>
        <taxon>Cimicomorpha</taxon>
        <taxon>Reduviidae</taxon>
        <taxon>Triatominae</taxon>
        <taxon>Rhodnius</taxon>
    </lineage>
</organism>
<keyword evidence="6 9" id="KW-0333">Golgi apparatus</keyword>
<dbReference type="PANTHER" id="PTHR12137">
    <property type="entry name" value="CARBOHYDRATE SULFOTRANSFERASE"/>
    <property type="match status" value="1"/>
</dbReference>
<dbReference type="PANTHER" id="PTHR12137:SF30">
    <property type="entry name" value="CARBOHYDRATE SULFOTRANSFERASE"/>
    <property type="match status" value="1"/>
</dbReference>
<dbReference type="Pfam" id="PF03567">
    <property type="entry name" value="Sulfotransfer_2"/>
    <property type="match status" value="1"/>
</dbReference>
<reference evidence="10" key="1">
    <citation type="submission" date="2015-05" db="UniProtKB">
        <authorList>
            <consortium name="EnsemblMetazoa"/>
        </authorList>
    </citation>
    <scope>IDENTIFICATION</scope>
</reference>
<keyword evidence="9" id="KW-0735">Signal-anchor</keyword>